<dbReference type="AlphaFoldDB" id="A0A2K5S7F9"/>
<name>A0A2K5S7F9_CEBIM</name>
<dbReference type="OMA" id="ANKWPEV"/>
<dbReference type="GeneTree" id="ENSGT00910000147967"/>
<dbReference type="Ensembl" id="ENSCCAT00000054085.1">
    <property type="protein sequence ID" value="ENSCCAP00000036298.1"/>
    <property type="gene ID" value="ENSCCAG00000036076.1"/>
</dbReference>
<dbReference type="Proteomes" id="UP000233040">
    <property type="component" value="Unassembled WGS sequence"/>
</dbReference>
<accession>A0A2K5S7F9</accession>
<sequence length="62" mass="7268">MGFWAQRKTQGKAQKVPPTNFLFVLIVRIGKLQKDRANKWPEVSLPGFAAMSCLRFYYIWFS</sequence>
<evidence type="ECO:0000313" key="2">
    <source>
        <dbReference type="Proteomes" id="UP000233040"/>
    </source>
</evidence>
<evidence type="ECO:0000313" key="1">
    <source>
        <dbReference type="Ensembl" id="ENSCCAP00000036298.1"/>
    </source>
</evidence>
<reference evidence="1" key="2">
    <citation type="submission" date="2025-09" db="UniProtKB">
        <authorList>
            <consortium name="Ensembl"/>
        </authorList>
    </citation>
    <scope>IDENTIFICATION</scope>
</reference>
<proteinExistence type="predicted"/>
<reference evidence="1" key="1">
    <citation type="submission" date="2025-08" db="UniProtKB">
        <authorList>
            <consortium name="Ensembl"/>
        </authorList>
    </citation>
    <scope>IDENTIFICATION</scope>
</reference>
<organism evidence="1 2">
    <name type="scientific">Cebus imitator</name>
    <name type="common">Panamanian white-faced capuchin</name>
    <name type="synonym">Cebus capucinus imitator</name>
    <dbReference type="NCBI Taxonomy" id="2715852"/>
    <lineage>
        <taxon>Eukaryota</taxon>
        <taxon>Metazoa</taxon>
        <taxon>Chordata</taxon>
        <taxon>Craniata</taxon>
        <taxon>Vertebrata</taxon>
        <taxon>Euteleostomi</taxon>
        <taxon>Mammalia</taxon>
        <taxon>Eutheria</taxon>
        <taxon>Euarchontoglires</taxon>
        <taxon>Primates</taxon>
        <taxon>Haplorrhini</taxon>
        <taxon>Platyrrhini</taxon>
        <taxon>Cebidae</taxon>
        <taxon>Cebinae</taxon>
        <taxon>Cebus</taxon>
    </lineage>
</organism>
<protein>
    <submittedName>
        <fullName evidence="1">Uncharacterized protein</fullName>
    </submittedName>
</protein>
<keyword evidence="2" id="KW-1185">Reference proteome</keyword>